<dbReference type="Pfam" id="PF00072">
    <property type="entry name" value="Response_reg"/>
    <property type="match status" value="1"/>
</dbReference>
<comment type="catalytic activity">
    <reaction evidence="1">
        <text>ATP + protein L-histidine = ADP + protein N-phospho-L-histidine.</text>
        <dbReference type="EC" id="2.7.13.3"/>
    </reaction>
</comment>
<dbReference type="InterPro" id="IPR003661">
    <property type="entry name" value="HisK_dim/P_dom"/>
</dbReference>
<dbReference type="PROSITE" id="PS50110">
    <property type="entry name" value="RESPONSE_REGULATORY"/>
    <property type="match status" value="1"/>
</dbReference>
<feature type="domain" description="Response regulatory" evidence="6">
    <location>
        <begin position="391"/>
        <end position="505"/>
    </location>
</feature>
<dbReference type="Gene3D" id="3.40.50.2300">
    <property type="match status" value="1"/>
</dbReference>
<dbReference type="InterPro" id="IPR004358">
    <property type="entry name" value="Sig_transdc_His_kin-like_C"/>
</dbReference>
<dbReference type="CDD" id="cd00082">
    <property type="entry name" value="HisKA"/>
    <property type="match status" value="1"/>
</dbReference>
<dbReference type="PROSITE" id="PS50109">
    <property type="entry name" value="HIS_KIN"/>
    <property type="match status" value="1"/>
</dbReference>
<dbReference type="InterPro" id="IPR011006">
    <property type="entry name" value="CheY-like_superfamily"/>
</dbReference>
<reference evidence="7 8" key="1">
    <citation type="submission" date="2019-02" db="EMBL/GenBank/DDBJ databases">
        <title>Arundinibacter roseus gen. nov., sp. nov., a new member of the family Cytophagaceae.</title>
        <authorList>
            <person name="Szuroczki S."/>
            <person name="Khayer B."/>
            <person name="Sproer C."/>
            <person name="Toumi M."/>
            <person name="Szabo A."/>
            <person name="Felfoldi T."/>
            <person name="Schumann P."/>
            <person name="Toth E."/>
        </authorList>
    </citation>
    <scope>NUCLEOTIDE SEQUENCE [LARGE SCALE GENOMIC DNA]</scope>
    <source>
        <strain evidence="7 8">DMA-k-7a</strain>
    </source>
</reference>
<dbReference type="InterPro" id="IPR003594">
    <property type="entry name" value="HATPase_dom"/>
</dbReference>
<gene>
    <name evidence="7" type="ORF">EZE20_11035</name>
</gene>
<evidence type="ECO:0000313" key="7">
    <source>
        <dbReference type="EMBL" id="TDB65232.1"/>
    </source>
</evidence>
<dbReference type="FunFam" id="3.30.565.10:FF:000010">
    <property type="entry name" value="Sensor histidine kinase RcsC"/>
    <property type="match status" value="1"/>
</dbReference>
<keyword evidence="8" id="KW-1185">Reference proteome</keyword>
<evidence type="ECO:0000256" key="2">
    <source>
        <dbReference type="ARBA" id="ARBA00012438"/>
    </source>
</evidence>
<protein>
    <recommendedName>
        <fullName evidence="2">histidine kinase</fullName>
        <ecNumber evidence="2">2.7.13.3</ecNumber>
    </recommendedName>
</protein>
<feature type="modified residue" description="4-aspartylphosphate" evidence="4">
    <location>
        <position position="440"/>
    </location>
</feature>
<dbReference type="SUPFAM" id="SSF47384">
    <property type="entry name" value="Homodimeric domain of signal transducing histidine kinase"/>
    <property type="match status" value="1"/>
</dbReference>
<feature type="domain" description="Histidine kinase" evidence="5">
    <location>
        <begin position="145"/>
        <end position="366"/>
    </location>
</feature>
<accession>A0A4R4KEH2</accession>
<dbReference type="GO" id="GO:0000155">
    <property type="term" value="F:phosphorelay sensor kinase activity"/>
    <property type="evidence" value="ECO:0007669"/>
    <property type="project" value="InterPro"/>
</dbReference>
<dbReference type="SUPFAM" id="SSF55874">
    <property type="entry name" value="ATPase domain of HSP90 chaperone/DNA topoisomerase II/histidine kinase"/>
    <property type="match status" value="1"/>
</dbReference>
<evidence type="ECO:0000256" key="4">
    <source>
        <dbReference type="PROSITE-ProRule" id="PRU00169"/>
    </source>
</evidence>
<evidence type="ECO:0000259" key="5">
    <source>
        <dbReference type="PROSITE" id="PS50109"/>
    </source>
</evidence>
<dbReference type="InterPro" id="IPR036097">
    <property type="entry name" value="HisK_dim/P_sf"/>
</dbReference>
<dbReference type="Gene3D" id="3.30.565.10">
    <property type="entry name" value="Histidine kinase-like ATPase, C-terminal domain"/>
    <property type="match status" value="1"/>
</dbReference>
<dbReference type="Pfam" id="PF02518">
    <property type="entry name" value="HATPase_c"/>
    <property type="match status" value="1"/>
</dbReference>
<dbReference type="CDD" id="cd16922">
    <property type="entry name" value="HATPase_EvgS-ArcB-TorS-like"/>
    <property type="match status" value="1"/>
</dbReference>
<dbReference type="InterPro" id="IPR036890">
    <property type="entry name" value="HATPase_C_sf"/>
</dbReference>
<dbReference type="SMART" id="SM00448">
    <property type="entry name" value="REC"/>
    <property type="match status" value="1"/>
</dbReference>
<dbReference type="InterPro" id="IPR005467">
    <property type="entry name" value="His_kinase_dom"/>
</dbReference>
<dbReference type="EC" id="2.7.13.3" evidence="2"/>
<name>A0A4R4KEH2_9BACT</name>
<dbReference type="PANTHER" id="PTHR45339:SF5">
    <property type="entry name" value="HISTIDINE KINASE"/>
    <property type="match status" value="1"/>
</dbReference>
<keyword evidence="3 4" id="KW-0597">Phosphoprotein</keyword>
<comment type="caution">
    <text evidence="7">The sequence shown here is derived from an EMBL/GenBank/DDBJ whole genome shotgun (WGS) entry which is preliminary data.</text>
</comment>
<proteinExistence type="predicted"/>
<dbReference type="Gene3D" id="1.10.287.130">
    <property type="match status" value="1"/>
</dbReference>
<dbReference type="RefSeq" id="WP_132117502.1">
    <property type="nucleotide sequence ID" value="NZ_SMJU01000006.1"/>
</dbReference>
<evidence type="ECO:0000313" key="8">
    <source>
        <dbReference type="Proteomes" id="UP000295706"/>
    </source>
</evidence>
<dbReference type="PRINTS" id="PR00344">
    <property type="entry name" value="BCTRLSENSOR"/>
</dbReference>
<dbReference type="Pfam" id="PF00512">
    <property type="entry name" value="HisKA"/>
    <property type="match status" value="1"/>
</dbReference>
<dbReference type="SMART" id="SM00387">
    <property type="entry name" value="HATPase_c"/>
    <property type="match status" value="1"/>
</dbReference>
<dbReference type="CDD" id="cd17546">
    <property type="entry name" value="REC_hyHK_CKI1_RcsC-like"/>
    <property type="match status" value="1"/>
</dbReference>
<organism evidence="7 8">
    <name type="scientific">Arundinibacter roseus</name>
    <dbReference type="NCBI Taxonomy" id="2070510"/>
    <lineage>
        <taxon>Bacteria</taxon>
        <taxon>Pseudomonadati</taxon>
        <taxon>Bacteroidota</taxon>
        <taxon>Cytophagia</taxon>
        <taxon>Cytophagales</taxon>
        <taxon>Spirosomataceae</taxon>
        <taxon>Arundinibacter</taxon>
    </lineage>
</organism>
<dbReference type="Proteomes" id="UP000295706">
    <property type="component" value="Unassembled WGS sequence"/>
</dbReference>
<evidence type="ECO:0000256" key="1">
    <source>
        <dbReference type="ARBA" id="ARBA00000085"/>
    </source>
</evidence>
<evidence type="ECO:0000256" key="3">
    <source>
        <dbReference type="ARBA" id="ARBA00022553"/>
    </source>
</evidence>
<dbReference type="SMART" id="SM00388">
    <property type="entry name" value="HisKA"/>
    <property type="match status" value="1"/>
</dbReference>
<dbReference type="PANTHER" id="PTHR45339">
    <property type="entry name" value="HYBRID SIGNAL TRANSDUCTION HISTIDINE KINASE J"/>
    <property type="match status" value="1"/>
</dbReference>
<dbReference type="OrthoDB" id="9811889at2"/>
<dbReference type="AlphaFoldDB" id="A0A4R4KEH2"/>
<dbReference type="SUPFAM" id="SSF52172">
    <property type="entry name" value="CheY-like"/>
    <property type="match status" value="1"/>
</dbReference>
<dbReference type="EMBL" id="SMJU01000006">
    <property type="protein sequence ID" value="TDB65232.1"/>
    <property type="molecule type" value="Genomic_DNA"/>
</dbReference>
<sequence length="507" mass="58076">MDQPNFHPLLRKQLSKYLPESIAENEHFQNFIRVVNESYRNFERDKELFEHSSQLNEKEYASINAKLTKEINERRLSVEKLMEAIRSLEMQDEFINKSLDSNNLLALVDVLQVQIEHRKKVEAELRKSKEIAELATHAKSEFLSMMSHEIRTPLNAIVGLTYLMQQEEVSHNMAENLRILQFSTDNLHVLINDILDFSKIEAGKVDLEKVPFDVKQLVSNIKKANQVKAEEKGNKIKLMIDDDVPQVLMGDILRLGQIISNLVSNAVKFTRNGSITIELSLQSKTETKVTLDFSVTDTGIGIPKNKQQLIFDRFTQANSQTTREFGGTGLGLVITKKLLELYGSEIQIESEVGKGSRFYFTLELDLGADQRVRVDESSTYHLNEFTLKGLRILLVEDYPMNVKVARKFLERWNIEVDLAENGKIALEMYEPQKYDLILMDIQMPVMDGYTATEKIRELDIKIPIIALTASATLSNQDLAFQIGMSDYVTKPFNPKELFQKIAKHSGR</sequence>
<dbReference type="InterPro" id="IPR001789">
    <property type="entry name" value="Sig_transdc_resp-reg_receiver"/>
</dbReference>
<evidence type="ECO:0000259" key="6">
    <source>
        <dbReference type="PROSITE" id="PS50110"/>
    </source>
</evidence>